<dbReference type="InterPro" id="IPR003658">
    <property type="entry name" value="Anti-sigma_ant"/>
</dbReference>
<dbReference type="Pfam" id="PF01740">
    <property type="entry name" value="STAS"/>
    <property type="match status" value="1"/>
</dbReference>
<organism evidence="4 5">
    <name type="scientific">Ramlibacter albus</name>
    <dbReference type="NCBI Taxonomy" id="2079448"/>
    <lineage>
        <taxon>Bacteria</taxon>
        <taxon>Pseudomonadati</taxon>
        <taxon>Pseudomonadota</taxon>
        <taxon>Betaproteobacteria</taxon>
        <taxon>Burkholderiales</taxon>
        <taxon>Comamonadaceae</taxon>
        <taxon>Ramlibacter</taxon>
    </lineage>
</organism>
<evidence type="ECO:0000256" key="1">
    <source>
        <dbReference type="ARBA" id="ARBA00009013"/>
    </source>
</evidence>
<dbReference type="InterPro" id="IPR036513">
    <property type="entry name" value="STAS_dom_sf"/>
</dbReference>
<comment type="caution">
    <text evidence="4">The sequence shown here is derived from an EMBL/GenBank/DDBJ whole genome shotgun (WGS) entry which is preliminary data.</text>
</comment>
<evidence type="ECO:0000259" key="3">
    <source>
        <dbReference type="PROSITE" id="PS50801"/>
    </source>
</evidence>
<dbReference type="Proteomes" id="UP000596827">
    <property type="component" value="Unassembled WGS sequence"/>
</dbReference>
<dbReference type="GO" id="GO:0043856">
    <property type="term" value="F:anti-sigma factor antagonist activity"/>
    <property type="evidence" value="ECO:0007669"/>
    <property type="project" value="InterPro"/>
</dbReference>
<accession>A0A923M7G4</accession>
<keyword evidence="5" id="KW-1185">Reference proteome</keyword>
<reference evidence="4" key="1">
    <citation type="submission" date="2020-08" db="EMBL/GenBank/DDBJ databases">
        <title>Ramlibacter sp. GTP1 16S ribosomal RNA gene genome sequencing and assembly.</title>
        <authorList>
            <person name="Kang M."/>
        </authorList>
    </citation>
    <scope>NUCLEOTIDE SEQUENCE</scope>
    <source>
        <strain evidence="4">GTP1</strain>
    </source>
</reference>
<gene>
    <name evidence="4" type="ORF">H8R02_07135</name>
</gene>
<evidence type="ECO:0000313" key="5">
    <source>
        <dbReference type="Proteomes" id="UP000596827"/>
    </source>
</evidence>
<dbReference type="PANTHER" id="PTHR33495:SF2">
    <property type="entry name" value="ANTI-SIGMA FACTOR ANTAGONIST TM_1081-RELATED"/>
    <property type="match status" value="1"/>
</dbReference>
<dbReference type="PROSITE" id="PS50801">
    <property type="entry name" value="STAS"/>
    <property type="match status" value="1"/>
</dbReference>
<dbReference type="Gene3D" id="3.30.750.24">
    <property type="entry name" value="STAS domain"/>
    <property type="match status" value="1"/>
</dbReference>
<protein>
    <recommendedName>
        <fullName evidence="2">Anti-sigma factor antagonist</fullName>
    </recommendedName>
</protein>
<dbReference type="NCBIfam" id="TIGR00377">
    <property type="entry name" value="ant_ant_sig"/>
    <property type="match status" value="1"/>
</dbReference>
<name>A0A923M7G4_9BURK</name>
<dbReference type="RefSeq" id="WP_187080692.1">
    <property type="nucleotide sequence ID" value="NZ_JACORU010000002.1"/>
</dbReference>
<feature type="domain" description="STAS" evidence="3">
    <location>
        <begin position="2"/>
        <end position="110"/>
    </location>
</feature>
<dbReference type="SUPFAM" id="SSF52091">
    <property type="entry name" value="SpoIIaa-like"/>
    <property type="match status" value="1"/>
</dbReference>
<evidence type="ECO:0000313" key="4">
    <source>
        <dbReference type="EMBL" id="MBC5764216.1"/>
    </source>
</evidence>
<evidence type="ECO:0000256" key="2">
    <source>
        <dbReference type="RuleBase" id="RU003749"/>
    </source>
</evidence>
<comment type="similarity">
    <text evidence="1 2">Belongs to the anti-sigma-factor antagonist family.</text>
</comment>
<proteinExistence type="inferred from homology"/>
<dbReference type="AlphaFoldDB" id="A0A923M7G4"/>
<dbReference type="EMBL" id="JACORU010000002">
    <property type="protein sequence ID" value="MBC5764216.1"/>
    <property type="molecule type" value="Genomic_DNA"/>
</dbReference>
<dbReference type="CDD" id="cd07043">
    <property type="entry name" value="STAS_anti-anti-sigma_factors"/>
    <property type="match status" value="1"/>
</dbReference>
<dbReference type="InterPro" id="IPR002645">
    <property type="entry name" value="STAS_dom"/>
</dbReference>
<dbReference type="PANTHER" id="PTHR33495">
    <property type="entry name" value="ANTI-SIGMA FACTOR ANTAGONIST TM_1081-RELATED-RELATED"/>
    <property type="match status" value="1"/>
</dbReference>
<sequence length="112" mass="11791">MDMQVIEQDNATVIVPTLRRLDAAVAPAFKQDVVARVQAGATRLVVDLEQVEFVDSSGLGALVSILKSLGGRGAVAVCNVKGPVLNLFKLTRMDKVFTIAGTRAEAVARLGA</sequence>